<evidence type="ECO:0000313" key="1">
    <source>
        <dbReference type="EMBL" id="AMP11641.1"/>
    </source>
</evidence>
<name>A0A127QNM9_9BURK</name>
<organism evidence="1 2">
    <name type="scientific">Collimonas arenae</name>
    <dbReference type="NCBI Taxonomy" id="279058"/>
    <lineage>
        <taxon>Bacteria</taxon>
        <taxon>Pseudomonadati</taxon>
        <taxon>Pseudomonadota</taxon>
        <taxon>Betaproteobacteria</taxon>
        <taxon>Burkholderiales</taxon>
        <taxon>Oxalobacteraceae</taxon>
        <taxon>Collimonas</taxon>
    </lineage>
</organism>
<dbReference type="EMBL" id="CP013235">
    <property type="protein sequence ID" value="AMP11641.1"/>
    <property type="molecule type" value="Genomic_DNA"/>
</dbReference>
<sequence>MTLGRDGVKRETTFTERVYRRNGEVWTERLIPAEAAVEAEHDHAGHNHPDAGSSPMWVRRQADGSLDARLVERHQRRTVKVDPQYYGNIGFNGNWGSIFYLSDPQSLKKMRAVGAVSNGVQNYESKRGDVTVRVSWDVKGQYPRRVESSDTHGHVRRETRVTLIEAPNPLPWKTLAGYADVDYSDLLD</sequence>
<proteinExistence type="predicted"/>
<dbReference type="Proteomes" id="UP000071778">
    <property type="component" value="Chromosome"/>
</dbReference>
<keyword evidence="2" id="KW-1185">Reference proteome</keyword>
<protein>
    <submittedName>
        <fullName evidence="1">Putative signal peptide protein</fullName>
    </submittedName>
</protein>
<dbReference type="AlphaFoldDB" id="A0A127QNM9"/>
<dbReference type="PATRIC" id="fig|279058.18.peg.3914"/>
<gene>
    <name evidence="1" type="ORF">CAter282_3972</name>
</gene>
<accession>A0A127QNM9</accession>
<evidence type="ECO:0000313" key="2">
    <source>
        <dbReference type="Proteomes" id="UP000071778"/>
    </source>
</evidence>
<reference evidence="1 2" key="1">
    <citation type="submission" date="2015-11" db="EMBL/GenBank/DDBJ databases">
        <title>Exploring the genomic traits of fungus-feeding bacterial genus Collimonas.</title>
        <authorList>
            <person name="Song C."/>
            <person name="Schmidt R."/>
            <person name="de Jager V."/>
            <person name="Krzyzanowska D."/>
            <person name="Jongedijk E."/>
            <person name="Cankar K."/>
            <person name="Beekwilder J."/>
            <person name="van Veen A."/>
            <person name="de Boer W."/>
            <person name="van Veen J.A."/>
            <person name="Garbeva P."/>
        </authorList>
    </citation>
    <scope>NUCLEOTIDE SEQUENCE [LARGE SCALE GENOMIC DNA]</scope>
    <source>
        <strain evidence="1 2">Ter282</strain>
    </source>
</reference>